<protein>
    <submittedName>
        <fullName evidence="1">BTB/POZ and MATH domain-containing protein</fullName>
    </submittedName>
</protein>
<dbReference type="Proteomes" id="UP001164539">
    <property type="component" value="Chromosome 1"/>
</dbReference>
<gene>
    <name evidence="1" type="ORF">OWV82_001427</name>
</gene>
<sequence length="409" mass="46332">MGKIVRDYSKPDASLSSTSESTKSTSITEIIDGSGQCKFSDYSLSKDIETGRYIESRAFMAGGYAWKLFFYPRGKWKKDKEYISIFIALASEVSVRGHFGLQLLDQSQSQLTDFKEMLKEDEPFMITYSHNICGINRFCKRTLLEQSGYLKDDCFFVHYRISVLKSRKICYSIAVPPSKIGQHFAQLLESGKRTDVKFEVNGETFSAHKLVLAARSPVFRAQLYGPMKDENTQCIKVEDIQPSVFKALLHFIYSNALPDMKEFTGMNSKRASTFMSQHLLAAADRYGLERLRLLCESNLCKDVAINTVATTLALAEQHHCFQLKAVCLKFVSTPENLRAVMHTNGFKYLRESCPAVVTELFEYAARVSEPSVLECKHGNEVILDDGTEVVNVRPRRQVKQRLAEASFVV</sequence>
<evidence type="ECO:0000313" key="1">
    <source>
        <dbReference type="EMBL" id="KAJ4728511.1"/>
    </source>
</evidence>
<dbReference type="EMBL" id="CM051394">
    <property type="protein sequence ID" value="KAJ4728511.1"/>
    <property type="molecule type" value="Genomic_DNA"/>
</dbReference>
<name>A0ACC1YXP6_MELAZ</name>
<keyword evidence="2" id="KW-1185">Reference proteome</keyword>
<comment type="caution">
    <text evidence="1">The sequence shown here is derived from an EMBL/GenBank/DDBJ whole genome shotgun (WGS) entry which is preliminary data.</text>
</comment>
<accession>A0ACC1YXP6</accession>
<evidence type="ECO:0000313" key="2">
    <source>
        <dbReference type="Proteomes" id="UP001164539"/>
    </source>
</evidence>
<proteinExistence type="predicted"/>
<reference evidence="1 2" key="1">
    <citation type="journal article" date="2023" name="Science">
        <title>Complex scaffold remodeling in plant triterpene biosynthesis.</title>
        <authorList>
            <person name="De La Pena R."/>
            <person name="Hodgson H."/>
            <person name="Liu J.C."/>
            <person name="Stephenson M.J."/>
            <person name="Martin A.C."/>
            <person name="Owen C."/>
            <person name="Harkess A."/>
            <person name="Leebens-Mack J."/>
            <person name="Jimenez L.E."/>
            <person name="Osbourn A."/>
            <person name="Sattely E.S."/>
        </authorList>
    </citation>
    <scope>NUCLEOTIDE SEQUENCE [LARGE SCALE GENOMIC DNA]</scope>
    <source>
        <strain evidence="2">cv. JPN11</strain>
        <tissue evidence="1">Leaf</tissue>
    </source>
</reference>
<organism evidence="1 2">
    <name type="scientific">Melia azedarach</name>
    <name type="common">Chinaberry tree</name>
    <dbReference type="NCBI Taxonomy" id="155640"/>
    <lineage>
        <taxon>Eukaryota</taxon>
        <taxon>Viridiplantae</taxon>
        <taxon>Streptophyta</taxon>
        <taxon>Embryophyta</taxon>
        <taxon>Tracheophyta</taxon>
        <taxon>Spermatophyta</taxon>
        <taxon>Magnoliopsida</taxon>
        <taxon>eudicotyledons</taxon>
        <taxon>Gunneridae</taxon>
        <taxon>Pentapetalae</taxon>
        <taxon>rosids</taxon>
        <taxon>malvids</taxon>
        <taxon>Sapindales</taxon>
        <taxon>Meliaceae</taxon>
        <taxon>Melia</taxon>
    </lineage>
</organism>